<dbReference type="GO" id="GO:0015627">
    <property type="term" value="C:type II protein secretion system complex"/>
    <property type="evidence" value="ECO:0007669"/>
    <property type="project" value="TreeGrafter"/>
</dbReference>
<name>A0A495XSI1_9MICO</name>
<dbReference type="EMBL" id="RBXT01000001">
    <property type="protein sequence ID" value="RKT77097.1"/>
    <property type="molecule type" value="Genomic_DNA"/>
</dbReference>
<dbReference type="GO" id="GO:0015628">
    <property type="term" value="P:protein secretion by the type II secretion system"/>
    <property type="evidence" value="ECO:0007669"/>
    <property type="project" value="TreeGrafter"/>
</dbReference>
<proteinExistence type="predicted"/>
<feature type="transmembrane region" description="Helical" evidence="2">
    <location>
        <begin position="76"/>
        <end position="98"/>
    </location>
</feature>
<keyword evidence="2" id="KW-0812">Transmembrane</keyword>
<dbReference type="InterPro" id="IPR051675">
    <property type="entry name" value="Endo/Exo/Phosphatase_dom_1"/>
</dbReference>
<evidence type="ECO:0000313" key="4">
    <source>
        <dbReference type="EMBL" id="RKT77097.1"/>
    </source>
</evidence>
<feature type="region of interest" description="Disordered" evidence="1">
    <location>
        <begin position="112"/>
        <end position="136"/>
    </location>
</feature>
<organism evidence="4 5">
    <name type="scientific">Terracoccus luteus</name>
    <dbReference type="NCBI Taxonomy" id="53356"/>
    <lineage>
        <taxon>Bacteria</taxon>
        <taxon>Bacillati</taxon>
        <taxon>Actinomycetota</taxon>
        <taxon>Actinomycetes</taxon>
        <taxon>Micrococcales</taxon>
        <taxon>Intrasporangiaceae</taxon>
        <taxon>Terracoccus</taxon>
    </lineage>
</organism>
<keyword evidence="2" id="KW-1133">Transmembrane helix</keyword>
<feature type="domain" description="Helix-hairpin-helix DNA-binding motif class 1" evidence="3">
    <location>
        <begin position="275"/>
        <end position="294"/>
    </location>
</feature>
<evidence type="ECO:0000256" key="2">
    <source>
        <dbReference type="SAM" id="Phobius"/>
    </source>
</evidence>
<dbReference type="PANTHER" id="PTHR21180">
    <property type="entry name" value="ENDONUCLEASE/EXONUCLEASE/PHOSPHATASE FAMILY DOMAIN-CONTAINING PROTEIN 1"/>
    <property type="match status" value="1"/>
</dbReference>
<comment type="caution">
    <text evidence="4">The sequence shown here is derived from an EMBL/GenBank/DDBJ whole genome shotgun (WGS) entry which is preliminary data.</text>
</comment>
<feature type="domain" description="Helix-hairpin-helix DNA-binding motif class 1" evidence="3">
    <location>
        <begin position="305"/>
        <end position="324"/>
    </location>
</feature>
<accession>A0A495XSI1</accession>
<evidence type="ECO:0000256" key="1">
    <source>
        <dbReference type="SAM" id="MobiDB-lite"/>
    </source>
</evidence>
<sequence>MPEGRGEAGFLPSRPRSDAGGPGAFGSADGVDTRDGRDEAGDEVERLDADLRRARRPAVLTLPEPLVRGRRGVSSAAVVAVLALLVAVTGIFLVRVLWAERAARAETGSVVVGEPGAGGPLPDASSDASSGASAGPSTLVVRSAPVAASVPAGGGTGGTVGADGAAPASEVVVHVVGQVARPGLVRLPAGSRVADALVAAGGATRAADLTSLNLARVVGDGEQLHVLRPGETPPPVVAGGGLGAGGTAGGGSAAGGAGPSGGAPAVVDLNGADLGALDSLPGVGPVLAQRILDWRAEHGRFSSVDELGEVSGIGDKLMAQLRPRVRV</sequence>
<dbReference type="GO" id="GO:0006281">
    <property type="term" value="P:DNA repair"/>
    <property type="evidence" value="ECO:0007669"/>
    <property type="project" value="InterPro"/>
</dbReference>
<dbReference type="OrthoDB" id="9758724at2"/>
<evidence type="ECO:0000313" key="5">
    <source>
        <dbReference type="Proteomes" id="UP000278440"/>
    </source>
</evidence>
<dbReference type="Pfam" id="PF10531">
    <property type="entry name" value="SLBB"/>
    <property type="match status" value="1"/>
</dbReference>
<feature type="compositionally biased region" description="Basic and acidic residues" evidence="1">
    <location>
        <begin position="31"/>
        <end position="49"/>
    </location>
</feature>
<gene>
    <name evidence="4" type="ORF">DFJ68_0511</name>
</gene>
<dbReference type="Pfam" id="PF12836">
    <property type="entry name" value="HHH_3"/>
    <property type="match status" value="1"/>
</dbReference>
<dbReference type="InterPro" id="IPR003583">
    <property type="entry name" value="Hlx-hairpin-Hlx_DNA-bd_motif"/>
</dbReference>
<keyword evidence="5" id="KW-1185">Reference proteome</keyword>
<dbReference type="SMART" id="SM00278">
    <property type="entry name" value="HhH1"/>
    <property type="match status" value="2"/>
</dbReference>
<dbReference type="Gene3D" id="3.10.560.10">
    <property type="entry name" value="Outer membrane lipoprotein wza domain like"/>
    <property type="match status" value="1"/>
</dbReference>
<dbReference type="GO" id="GO:0003677">
    <property type="term" value="F:DNA binding"/>
    <property type="evidence" value="ECO:0007669"/>
    <property type="project" value="InterPro"/>
</dbReference>
<dbReference type="InterPro" id="IPR010994">
    <property type="entry name" value="RuvA_2-like"/>
</dbReference>
<dbReference type="SUPFAM" id="SSF47781">
    <property type="entry name" value="RuvA domain 2-like"/>
    <property type="match status" value="1"/>
</dbReference>
<dbReference type="Gene3D" id="1.10.150.280">
    <property type="entry name" value="AF1531-like domain"/>
    <property type="match status" value="1"/>
</dbReference>
<protein>
    <submittedName>
        <fullName evidence="4">Competence protein ComEA</fullName>
    </submittedName>
</protein>
<reference evidence="4 5" key="1">
    <citation type="submission" date="2018-10" db="EMBL/GenBank/DDBJ databases">
        <title>Sequencing the genomes of 1000 actinobacteria strains.</title>
        <authorList>
            <person name="Klenk H.-P."/>
        </authorList>
    </citation>
    <scope>NUCLEOTIDE SEQUENCE [LARGE SCALE GENOMIC DNA]</scope>
    <source>
        <strain evidence="4 5">DSM 44267</strain>
    </source>
</reference>
<feature type="compositionally biased region" description="Low complexity" evidence="1">
    <location>
        <begin position="122"/>
        <end position="136"/>
    </location>
</feature>
<dbReference type="InterPro" id="IPR019554">
    <property type="entry name" value="Soluble_ligand-bd"/>
</dbReference>
<dbReference type="PANTHER" id="PTHR21180:SF32">
    <property type="entry name" value="ENDONUCLEASE_EXONUCLEASE_PHOSPHATASE FAMILY DOMAIN-CONTAINING PROTEIN 1"/>
    <property type="match status" value="1"/>
</dbReference>
<evidence type="ECO:0000259" key="3">
    <source>
        <dbReference type="SMART" id="SM00278"/>
    </source>
</evidence>
<dbReference type="AlphaFoldDB" id="A0A495XSI1"/>
<feature type="region of interest" description="Disordered" evidence="1">
    <location>
        <begin position="1"/>
        <end position="49"/>
    </location>
</feature>
<dbReference type="Proteomes" id="UP000278440">
    <property type="component" value="Unassembled WGS sequence"/>
</dbReference>
<keyword evidence="2" id="KW-0472">Membrane</keyword>